<dbReference type="RefSeq" id="WP_090927434.1">
    <property type="nucleotide sequence ID" value="NZ_FOTY01000018.1"/>
</dbReference>
<keyword evidence="2 4" id="KW-0560">Oxidoreductase</keyword>
<evidence type="ECO:0000313" key="8">
    <source>
        <dbReference type="Proteomes" id="UP000199668"/>
    </source>
</evidence>
<dbReference type="GO" id="GO:0006564">
    <property type="term" value="P:L-serine biosynthetic process"/>
    <property type="evidence" value="ECO:0007669"/>
    <property type="project" value="UniProtKB-ARBA"/>
</dbReference>
<dbReference type="InterPro" id="IPR036291">
    <property type="entry name" value="NAD(P)-bd_dom_sf"/>
</dbReference>
<dbReference type="PANTHER" id="PTHR43761">
    <property type="entry name" value="D-ISOMER SPECIFIC 2-HYDROXYACID DEHYDROGENASE FAMILY PROTEIN (AFU_ORTHOLOGUE AFUA_1G13630)"/>
    <property type="match status" value="1"/>
</dbReference>
<dbReference type="PROSITE" id="PS00670">
    <property type="entry name" value="D_2_HYDROXYACID_DH_2"/>
    <property type="match status" value="1"/>
</dbReference>
<dbReference type="STRING" id="266892.SAMN04488054_11824"/>
<evidence type="ECO:0000256" key="1">
    <source>
        <dbReference type="ARBA" id="ARBA00005854"/>
    </source>
</evidence>
<dbReference type="GO" id="GO:0047545">
    <property type="term" value="F:(S)-2-hydroxyglutarate dehydrogenase activity"/>
    <property type="evidence" value="ECO:0007669"/>
    <property type="project" value="UniProtKB-ARBA"/>
</dbReference>
<dbReference type="InterPro" id="IPR006139">
    <property type="entry name" value="D-isomer_2_OHA_DH_cat_dom"/>
</dbReference>
<sequence length="308" mass="34228">MKIVITEMNWPIGMELLKAQGYDVLYDPDLWKQRESLEKEAADADALIVRNQTKVDETLLRSGSRLKVVGRLGVGLDNIDLDAAKKMEIEVITAKNANAASVAEYVISAMFHVTRPLAVAAHDVKSGGWDRRGFTKGEVYGKMLGLVGTGETGIRAANRAKALGMNVTGYDPFVKPYDYAVMETGIRMTELDEVLRQSDFVSLHIPLTSGTKHLLNKDRMKNMKPGSWLINSSRGGVVEENDLYEMIKNEEIGGAFLDVIEHEPIEKNHPLLELDNCLITPHIAGLTEEAQERTSKMIAEEIIQRFSS</sequence>
<dbReference type="GO" id="GO:0004617">
    <property type="term" value="F:phosphoglycerate dehydrogenase activity"/>
    <property type="evidence" value="ECO:0007669"/>
    <property type="project" value="UniProtKB-ARBA"/>
</dbReference>
<dbReference type="AlphaFoldDB" id="A0A1I4NIH7"/>
<dbReference type="CDD" id="cd12173">
    <property type="entry name" value="PGDH_4"/>
    <property type="match status" value="1"/>
</dbReference>
<dbReference type="SUPFAM" id="SSF51735">
    <property type="entry name" value="NAD(P)-binding Rossmann-fold domains"/>
    <property type="match status" value="1"/>
</dbReference>
<feature type="domain" description="D-isomer specific 2-hydroxyacid dehydrogenase NAD-binding" evidence="6">
    <location>
        <begin position="108"/>
        <end position="284"/>
    </location>
</feature>
<evidence type="ECO:0000259" key="5">
    <source>
        <dbReference type="Pfam" id="PF00389"/>
    </source>
</evidence>
<dbReference type="InterPro" id="IPR029753">
    <property type="entry name" value="D-isomer_DH_CS"/>
</dbReference>
<proteinExistence type="inferred from homology"/>
<dbReference type="SUPFAM" id="SSF52283">
    <property type="entry name" value="Formate/glycerate dehydrogenase catalytic domain-like"/>
    <property type="match status" value="1"/>
</dbReference>
<dbReference type="Gene3D" id="3.40.50.720">
    <property type="entry name" value="NAD(P)-binding Rossmann-like Domain"/>
    <property type="match status" value="2"/>
</dbReference>
<keyword evidence="8" id="KW-1185">Reference proteome</keyword>
<name>A0A1I4NIH7_9BACI</name>
<organism evidence="7 8">
    <name type="scientific">Salibacterium qingdaonense</name>
    <dbReference type="NCBI Taxonomy" id="266892"/>
    <lineage>
        <taxon>Bacteria</taxon>
        <taxon>Bacillati</taxon>
        <taxon>Bacillota</taxon>
        <taxon>Bacilli</taxon>
        <taxon>Bacillales</taxon>
        <taxon>Bacillaceae</taxon>
    </lineage>
</organism>
<dbReference type="Proteomes" id="UP000199668">
    <property type="component" value="Unassembled WGS sequence"/>
</dbReference>
<gene>
    <name evidence="7" type="ORF">SAMN04488054_11824</name>
</gene>
<keyword evidence="3" id="KW-0520">NAD</keyword>
<dbReference type="PROSITE" id="PS00671">
    <property type="entry name" value="D_2_HYDROXYACID_DH_3"/>
    <property type="match status" value="1"/>
</dbReference>
<evidence type="ECO:0000259" key="6">
    <source>
        <dbReference type="Pfam" id="PF02826"/>
    </source>
</evidence>
<evidence type="ECO:0000256" key="4">
    <source>
        <dbReference type="RuleBase" id="RU003719"/>
    </source>
</evidence>
<evidence type="ECO:0000256" key="3">
    <source>
        <dbReference type="ARBA" id="ARBA00023027"/>
    </source>
</evidence>
<feature type="domain" description="D-isomer specific 2-hydroxyacid dehydrogenase catalytic" evidence="5">
    <location>
        <begin position="10"/>
        <end position="304"/>
    </location>
</feature>
<dbReference type="InterPro" id="IPR050418">
    <property type="entry name" value="D-iso_2-hydroxyacid_DH_PdxB"/>
</dbReference>
<dbReference type="Pfam" id="PF02826">
    <property type="entry name" value="2-Hacid_dh_C"/>
    <property type="match status" value="1"/>
</dbReference>
<dbReference type="FunFam" id="3.40.50.720:FF:000041">
    <property type="entry name" value="D-3-phosphoglycerate dehydrogenase"/>
    <property type="match status" value="1"/>
</dbReference>
<accession>A0A1I4NIH7</accession>
<dbReference type="InterPro" id="IPR006140">
    <property type="entry name" value="D-isomer_DH_NAD-bd"/>
</dbReference>
<dbReference type="PANTHER" id="PTHR43761:SF1">
    <property type="entry name" value="D-ISOMER SPECIFIC 2-HYDROXYACID DEHYDROGENASE CATALYTIC DOMAIN-CONTAINING PROTEIN-RELATED"/>
    <property type="match status" value="1"/>
</dbReference>
<evidence type="ECO:0000256" key="2">
    <source>
        <dbReference type="ARBA" id="ARBA00023002"/>
    </source>
</evidence>
<evidence type="ECO:0000313" key="7">
    <source>
        <dbReference type="EMBL" id="SFM15145.1"/>
    </source>
</evidence>
<dbReference type="Pfam" id="PF00389">
    <property type="entry name" value="2-Hacid_dh"/>
    <property type="match status" value="1"/>
</dbReference>
<protein>
    <submittedName>
        <fullName evidence="7">D-3-phosphoglycerate dehydrogenase</fullName>
    </submittedName>
</protein>
<comment type="similarity">
    <text evidence="1 4">Belongs to the D-isomer specific 2-hydroxyacid dehydrogenase family.</text>
</comment>
<dbReference type="OrthoDB" id="9805416at2"/>
<dbReference type="EMBL" id="FOTY01000018">
    <property type="protein sequence ID" value="SFM15145.1"/>
    <property type="molecule type" value="Genomic_DNA"/>
</dbReference>
<dbReference type="GO" id="GO:0051287">
    <property type="term" value="F:NAD binding"/>
    <property type="evidence" value="ECO:0007669"/>
    <property type="project" value="InterPro"/>
</dbReference>
<reference evidence="7 8" key="1">
    <citation type="submission" date="2016-10" db="EMBL/GenBank/DDBJ databases">
        <authorList>
            <person name="de Groot N.N."/>
        </authorList>
    </citation>
    <scope>NUCLEOTIDE SEQUENCE [LARGE SCALE GENOMIC DNA]</scope>
    <source>
        <strain evidence="7 8">CGMCC 1.6134</strain>
    </source>
</reference>